<dbReference type="InterPro" id="IPR038638">
    <property type="entry name" value="RbpA_sf"/>
</dbReference>
<gene>
    <name evidence="1" type="primary">rbpA</name>
    <name evidence="3" type="ORF">GCM10009681_22910</name>
</gene>
<comment type="function">
    <text evidence="1">Binds to RNA polymerase (RNAP), stimulating transcription from principal, but not alternative sigma factor promoters.</text>
</comment>
<keyword evidence="1" id="KW-0804">Transcription</keyword>
<dbReference type="Proteomes" id="UP001500655">
    <property type="component" value="Unassembled WGS sequence"/>
</dbReference>
<feature type="region of interest" description="Disordered" evidence="2">
    <location>
        <begin position="1"/>
        <end position="20"/>
    </location>
</feature>
<evidence type="ECO:0000256" key="1">
    <source>
        <dbReference type="HAMAP-Rule" id="MF_01483"/>
    </source>
</evidence>
<organism evidence="3 4">
    <name type="scientific">Luedemannella helvata</name>
    <dbReference type="NCBI Taxonomy" id="349315"/>
    <lineage>
        <taxon>Bacteria</taxon>
        <taxon>Bacillati</taxon>
        <taxon>Actinomycetota</taxon>
        <taxon>Actinomycetes</taxon>
        <taxon>Micromonosporales</taxon>
        <taxon>Micromonosporaceae</taxon>
        <taxon>Luedemannella</taxon>
    </lineage>
</organism>
<name>A0ABN2KAF8_9ACTN</name>
<dbReference type="InterPro" id="IPR025182">
    <property type="entry name" value="RNApol-bd_RbpA"/>
</dbReference>
<reference evidence="3 4" key="1">
    <citation type="journal article" date="2019" name="Int. J. Syst. Evol. Microbiol.">
        <title>The Global Catalogue of Microorganisms (GCM) 10K type strain sequencing project: providing services to taxonomists for standard genome sequencing and annotation.</title>
        <authorList>
            <consortium name="The Broad Institute Genomics Platform"/>
            <consortium name="The Broad Institute Genome Sequencing Center for Infectious Disease"/>
            <person name="Wu L."/>
            <person name="Ma J."/>
        </authorList>
    </citation>
    <scope>NUCLEOTIDE SEQUENCE [LARGE SCALE GENOMIC DNA]</scope>
    <source>
        <strain evidence="3 4">JCM 13249</strain>
    </source>
</reference>
<comment type="caution">
    <text evidence="1">Lacks conserved residue(s) required for the propagation of feature annotation.</text>
</comment>
<protein>
    <recommendedName>
        <fullName evidence="1">RNA polymerase-binding protein RbpA</fullName>
    </recommendedName>
</protein>
<keyword evidence="4" id="KW-1185">Reference proteome</keyword>
<comment type="caution">
    <text evidence="3">The sequence shown here is derived from an EMBL/GenBank/DDBJ whole genome shotgun (WGS) entry which is preliminary data.</text>
</comment>
<dbReference type="Pfam" id="PF13397">
    <property type="entry name" value="RbpA"/>
    <property type="match status" value="1"/>
</dbReference>
<accession>A0ABN2KAF8</accession>
<sequence length="128" mass="14653">MPLEHSESGGNEPIMGERMLRGSRLGAVSYESDRNTELAPRQTREFLCARGHQFEVPFAVDAEVPTTWECKFDGTVARLVDGTEPEAKKAKPPRTHWDMLLERRSMSELEDILNERLEEVRVRRGRTA</sequence>
<evidence type="ECO:0000256" key="2">
    <source>
        <dbReference type="SAM" id="MobiDB-lite"/>
    </source>
</evidence>
<comment type="similarity">
    <text evidence="1">Belongs to the RNA polymerase-binding protein RbpA family.</text>
</comment>
<keyword evidence="1" id="KW-0805">Transcription regulation</keyword>
<dbReference type="Gene3D" id="2.20.28.270">
    <property type="entry name" value="RNA polymerase-binding protein A"/>
    <property type="match status" value="1"/>
</dbReference>
<proteinExistence type="inferred from homology"/>
<comment type="subunit">
    <text evidence="1">Forms a complex with the RNAP catalytic core and with free principal sigma factors.</text>
</comment>
<dbReference type="HAMAP" id="MF_01483">
    <property type="entry name" value="RbpA"/>
    <property type="match status" value="1"/>
</dbReference>
<evidence type="ECO:0000313" key="3">
    <source>
        <dbReference type="EMBL" id="GAA1751263.1"/>
    </source>
</evidence>
<evidence type="ECO:0000313" key="4">
    <source>
        <dbReference type="Proteomes" id="UP001500655"/>
    </source>
</evidence>
<dbReference type="EMBL" id="BAAALS010000009">
    <property type="protein sequence ID" value="GAA1751263.1"/>
    <property type="molecule type" value="Genomic_DNA"/>
</dbReference>